<keyword evidence="2" id="KW-1185">Reference proteome</keyword>
<accession>A0A1M5HAQ4</accession>
<proteinExistence type="predicted"/>
<evidence type="ECO:0000313" key="2">
    <source>
        <dbReference type="Proteomes" id="UP000186132"/>
    </source>
</evidence>
<organism evidence="1 2">
    <name type="scientific">Jatrophihabitans endophyticus</name>
    <dbReference type="NCBI Taxonomy" id="1206085"/>
    <lineage>
        <taxon>Bacteria</taxon>
        <taxon>Bacillati</taxon>
        <taxon>Actinomycetota</taxon>
        <taxon>Actinomycetes</taxon>
        <taxon>Jatrophihabitantales</taxon>
        <taxon>Jatrophihabitantaceae</taxon>
        <taxon>Jatrophihabitans</taxon>
    </lineage>
</organism>
<protein>
    <recommendedName>
        <fullName evidence="3">STAS domain-containing protein</fullName>
    </recommendedName>
</protein>
<evidence type="ECO:0008006" key="3">
    <source>
        <dbReference type="Google" id="ProtNLM"/>
    </source>
</evidence>
<dbReference type="AlphaFoldDB" id="A0A1M5HAQ4"/>
<dbReference type="EMBL" id="FQVU01000002">
    <property type="protein sequence ID" value="SHG13034.1"/>
    <property type="molecule type" value="Genomic_DNA"/>
</dbReference>
<name>A0A1M5HAQ4_9ACTN</name>
<evidence type="ECO:0000313" key="1">
    <source>
        <dbReference type="EMBL" id="SHG13034.1"/>
    </source>
</evidence>
<gene>
    <name evidence="1" type="ORF">SAMN05443575_1453</name>
</gene>
<reference evidence="1 2" key="1">
    <citation type="submission" date="2016-11" db="EMBL/GenBank/DDBJ databases">
        <authorList>
            <person name="Jaros S."/>
            <person name="Januszkiewicz K."/>
            <person name="Wedrychowicz H."/>
        </authorList>
    </citation>
    <scope>NUCLEOTIDE SEQUENCE [LARGE SCALE GENOMIC DNA]</scope>
    <source>
        <strain evidence="1 2">DSM 45627</strain>
    </source>
</reference>
<sequence>MWPWARPMARGGLLMESHLAAMHTREDDGRLVVDLTGVRTIRPVHMVAVLARARAAREDGLAFHLDGPALRDPGVYAARMRVGSSIERLGGTHTLPTDIVEHDRARSLLEVSSIATRDEVRALAKLVHGKVTPVDPALANALWEGICEIGMNVQEHAETVGYVAAQTMPNLGELRFAIGDAGRGILSTLRPRGATDHRTAIDLALSGVSRHLEADSGTGIRETTRLVTELSGAVLLASGDAEVVVGETTRTARVNAASFSGTLFEATIPLPSGRHAARLS</sequence>
<dbReference type="STRING" id="1206085.SAMN05443575_1453"/>
<dbReference type="Proteomes" id="UP000186132">
    <property type="component" value="Unassembled WGS sequence"/>
</dbReference>